<dbReference type="EMBL" id="MU971346">
    <property type="protein sequence ID" value="KAK9239473.1"/>
    <property type="molecule type" value="Genomic_DNA"/>
</dbReference>
<accession>A0ACC3T6A8</accession>
<protein>
    <submittedName>
        <fullName evidence="1">Signal transduction protein</fullName>
    </submittedName>
</protein>
<sequence>MQALENLFAFGQSQSQQIYGNNYTPEEHRAKFSHEAIAGAASFEAFKLFEDRQRREGKPVSHAFAKELLMGIAGAEVDKLIETKGLDFYDRERAKRHAYEQVNQMYDSHYGQLDCYDPMAQAMPYQLQGYGGYGGNREVYGYEQVQYGGGEYEGHKHHHHRHHSGEFRDGYDDRRW</sequence>
<comment type="caution">
    <text evidence="1">The sequence shown here is derived from an EMBL/GenBank/DDBJ whole genome shotgun (WGS) entry which is preliminary data.</text>
</comment>
<evidence type="ECO:0000313" key="2">
    <source>
        <dbReference type="Proteomes" id="UP001433508"/>
    </source>
</evidence>
<reference evidence="2" key="1">
    <citation type="journal article" date="2024" name="Front. Bioeng. Biotechnol.">
        <title>Genome-scale model development and genomic sequencing of the oleaginous clade Lipomyces.</title>
        <authorList>
            <person name="Czajka J.J."/>
            <person name="Han Y."/>
            <person name="Kim J."/>
            <person name="Mondo S.J."/>
            <person name="Hofstad B.A."/>
            <person name="Robles A."/>
            <person name="Haridas S."/>
            <person name="Riley R."/>
            <person name="LaButti K."/>
            <person name="Pangilinan J."/>
            <person name="Andreopoulos W."/>
            <person name="Lipzen A."/>
            <person name="Yan J."/>
            <person name="Wang M."/>
            <person name="Ng V."/>
            <person name="Grigoriev I.V."/>
            <person name="Spatafora J.W."/>
            <person name="Magnuson J.K."/>
            <person name="Baker S.E."/>
            <person name="Pomraning K.R."/>
        </authorList>
    </citation>
    <scope>NUCLEOTIDE SEQUENCE [LARGE SCALE GENOMIC DNA]</scope>
    <source>
        <strain evidence="2">CBS 7786</strain>
    </source>
</reference>
<name>A0ACC3T6A8_LIPKO</name>
<evidence type="ECO:0000313" key="1">
    <source>
        <dbReference type="EMBL" id="KAK9239473.1"/>
    </source>
</evidence>
<gene>
    <name evidence="1" type="ORF">V1525DRAFT_398188</name>
</gene>
<dbReference type="Proteomes" id="UP001433508">
    <property type="component" value="Unassembled WGS sequence"/>
</dbReference>
<proteinExistence type="predicted"/>
<keyword evidence="2" id="KW-1185">Reference proteome</keyword>
<organism evidence="1 2">
    <name type="scientific">Lipomyces kononenkoae</name>
    <name type="common">Yeast</name>
    <dbReference type="NCBI Taxonomy" id="34357"/>
    <lineage>
        <taxon>Eukaryota</taxon>
        <taxon>Fungi</taxon>
        <taxon>Dikarya</taxon>
        <taxon>Ascomycota</taxon>
        <taxon>Saccharomycotina</taxon>
        <taxon>Lipomycetes</taxon>
        <taxon>Lipomycetales</taxon>
        <taxon>Lipomycetaceae</taxon>
        <taxon>Lipomyces</taxon>
    </lineage>
</organism>